<evidence type="ECO:0000313" key="1">
    <source>
        <dbReference type="EMBL" id="AUN97599.1"/>
    </source>
</evidence>
<protein>
    <submittedName>
        <fullName evidence="1">Uncharacterized protein</fullName>
    </submittedName>
</protein>
<dbReference type="RefSeq" id="WP_102242894.1">
    <property type="nucleotide sequence ID" value="NZ_CP025704.1"/>
</dbReference>
<dbReference type="KEGG" id="bsto:C0V70_05620"/>
<dbReference type="OrthoDB" id="5292561at2"/>
<proteinExistence type="predicted"/>
<accession>A0A2K9NQ14</accession>
<dbReference type="EMBL" id="CP025704">
    <property type="protein sequence ID" value="AUN97599.1"/>
    <property type="molecule type" value="Genomic_DNA"/>
</dbReference>
<evidence type="ECO:0000313" key="2">
    <source>
        <dbReference type="Proteomes" id="UP000235584"/>
    </source>
</evidence>
<gene>
    <name evidence="1" type="ORF">C0V70_05620</name>
</gene>
<reference evidence="1 2" key="1">
    <citation type="submission" date="2018-01" db="EMBL/GenBank/DDBJ databases">
        <title>Complete genome sequence of Bacteriovorax stolpii DSM12778.</title>
        <authorList>
            <person name="Tang B."/>
            <person name="Chang J."/>
        </authorList>
    </citation>
    <scope>NUCLEOTIDE SEQUENCE [LARGE SCALE GENOMIC DNA]</scope>
    <source>
        <strain evidence="1 2">DSM 12778</strain>
    </source>
</reference>
<name>A0A2K9NQ14_BACTC</name>
<sequence length="304" mass="33085">MKKIILASLLATSALTHASDIIVSKGVKSNLRDLIEKDLNVLDNLKFKGDTSAEDLKIIGLRKVDTNSATGWLSERVNYVIEENAFTLPKLLIKKVISVERSGVTFPNQDVLPYGLANNMINEEEEKGITVMSNIGAGIYMGGKQQKQVYSLKISRGLLKKSIKAVVESPRVGIIQIGEGLFMPQVNPNKTNKEAVANSIYRLGVFFHEARHSDGNGVSLGFTHSKCPAGHNLEGAYACDENLNGPYTVGAIFTAEMLKACGDQCSEQEKSALMAEILDSYSRVVKINSKGVPSTHWDATPESL</sequence>
<dbReference type="AlphaFoldDB" id="A0A2K9NQ14"/>
<dbReference type="Proteomes" id="UP000235584">
    <property type="component" value="Chromosome"/>
</dbReference>
<organism evidence="1 2">
    <name type="scientific">Bacteriovorax stolpii</name>
    <name type="common">Bdellovibrio stolpii</name>
    <dbReference type="NCBI Taxonomy" id="960"/>
    <lineage>
        <taxon>Bacteria</taxon>
        <taxon>Pseudomonadati</taxon>
        <taxon>Bdellovibrionota</taxon>
        <taxon>Bacteriovoracia</taxon>
        <taxon>Bacteriovoracales</taxon>
        <taxon>Bacteriovoracaceae</taxon>
        <taxon>Bacteriovorax</taxon>
    </lineage>
</organism>
<keyword evidence="2" id="KW-1185">Reference proteome</keyword>